<keyword evidence="1" id="KW-0472">Membrane</keyword>
<dbReference type="STRING" id="1077348.A0A2G8SUX2"/>
<feature type="transmembrane region" description="Helical" evidence="1">
    <location>
        <begin position="80"/>
        <end position="107"/>
    </location>
</feature>
<feature type="transmembrane region" description="Helical" evidence="1">
    <location>
        <begin position="193"/>
        <end position="217"/>
    </location>
</feature>
<dbReference type="EMBL" id="AYKW01000001">
    <property type="protein sequence ID" value="PIL37554.1"/>
    <property type="molecule type" value="Genomic_DNA"/>
</dbReference>
<organism evidence="3 4">
    <name type="scientific">Ganoderma sinense ZZ0214-1</name>
    <dbReference type="NCBI Taxonomy" id="1077348"/>
    <lineage>
        <taxon>Eukaryota</taxon>
        <taxon>Fungi</taxon>
        <taxon>Dikarya</taxon>
        <taxon>Basidiomycota</taxon>
        <taxon>Agaricomycotina</taxon>
        <taxon>Agaricomycetes</taxon>
        <taxon>Polyporales</taxon>
        <taxon>Polyporaceae</taxon>
        <taxon>Ganoderma</taxon>
    </lineage>
</organism>
<feature type="transmembrane region" description="Helical" evidence="1">
    <location>
        <begin position="724"/>
        <end position="746"/>
    </location>
</feature>
<evidence type="ECO:0000259" key="2">
    <source>
        <dbReference type="Pfam" id="PF20152"/>
    </source>
</evidence>
<evidence type="ECO:0000256" key="1">
    <source>
        <dbReference type="SAM" id="Phobius"/>
    </source>
</evidence>
<feature type="domain" description="DUF6534" evidence="2">
    <location>
        <begin position="134"/>
        <end position="220"/>
    </location>
</feature>
<feature type="transmembrane region" description="Helical" evidence="1">
    <location>
        <begin position="47"/>
        <end position="68"/>
    </location>
</feature>
<dbReference type="InterPro" id="IPR045339">
    <property type="entry name" value="DUF6534"/>
</dbReference>
<proteinExistence type="predicted"/>
<sequence>MRGKRSHGLPRSLSCGFDFNTPYTRSASWYHLVSGHADPNTLILENWSFIAFGPVSTSIVVLCQGFYTHRVFRLGGYYRWIAYLAVFGMISTFGVDVAFTVESVILPNLLAFRPVTSLTFSLQWMPMTMYGITMVTDMALTCALLFILWRNRRTGRKAAHSIITSIIAYTVSSGVLFTIIGVLSFLYSLIQPGNLVFCAIMALGVKVYVISILSAIISRKDFSERLMQDDGMSAFRTSSLRSHDEEQTTSRLQQQLTPRSLLQPQRFLSSFTTPFWAVWGAAPPGPWPRGQSDPHNSSRWPIQRMASSIHTPDTPPLLGREPSYIHFTPRRAMASFENLVVLANYEEHLREARKVVWRDRGEKPVELQDLGECVEHACRGGIRAGSLAFAIRSGVSFILLLTRIRRIPRRFRLSLIRHALFGEDSMRFAATLGSFVALYKFILNALPLVLPQPAPRASTAQIERSLFRQSLKRHAEGSPNEDESDEIELGIPKRSRSPRRARLSVDAQAHQVWVQRRTRWWYSAFAGSLAGALAILFEKRSRRVGIAQQMFVRGLQGSFNAMSDKHGFKIPHGDVLVFTLCCGQIMYAFLMRPDTLPPSYNRWIQVASKVPEEAVLVNKSLVREGWFDPSDLERVLDYKRITPGNYAILADRIAKARLPEGLRSYGNPVVPCAAVHPDIDSCFTVQVLHFWEVFRWMLPIYGALHFVPMMLFRRDKFMRKPARMLLRAAWGTGRSSAFLGVFVIIYQTFFCAKHNLFEKLVLAKAPGARSFLAIIARRLPPGWAEILVSKQSFFLGGLLSGLSLFVEEKRRREELAMYVLPKGLESAWVMARGKGWVFGLGQFGDALLTAIGMGMVMSTYQNDPQHLSGLVRRILYQFVGPN</sequence>
<accession>A0A2G8SUX2</accession>
<comment type="caution">
    <text evidence="3">The sequence shown here is derived from an EMBL/GenBank/DDBJ whole genome shotgun (WGS) entry which is preliminary data.</text>
</comment>
<keyword evidence="1" id="KW-1133">Transmembrane helix</keyword>
<name>A0A2G8SUX2_9APHY</name>
<dbReference type="Proteomes" id="UP000230002">
    <property type="component" value="Unassembled WGS sequence"/>
</dbReference>
<dbReference type="Pfam" id="PF20152">
    <property type="entry name" value="DUF6534"/>
    <property type="match status" value="1"/>
</dbReference>
<protein>
    <recommendedName>
        <fullName evidence="2">DUF6534 domain-containing protein</fullName>
    </recommendedName>
</protein>
<keyword evidence="1" id="KW-0812">Transmembrane</keyword>
<dbReference type="OrthoDB" id="291792at2759"/>
<dbReference type="AlphaFoldDB" id="A0A2G8SUX2"/>
<evidence type="ECO:0000313" key="4">
    <source>
        <dbReference type="Proteomes" id="UP000230002"/>
    </source>
</evidence>
<feature type="transmembrane region" description="Helical" evidence="1">
    <location>
        <begin position="127"/>
        <end position="149"/>
    </location>
</feature>
<feature type="transmembrane region" description="Helical" evidence="1">
    <location>
        <begin position="520"/>
        <end position="537"/>
    </location>
</feature>
<feature type="transmembrane region" description="Helical" evidence="1">
    <location>
        <begin position="161"/>
        <end position="187"/>
    </location>
</feature>
<feature type="transmembrane region" description="Helical" evidence="1">
    <location>
        <begin position="693"/>
        <end position="712"/>
    </location>
</feature>
<dbReference type="PANTHER" id="PTHR12459">
    <property type="entry name" value="TRANSMEMBRANE PROTEIN 135-RELATED"/>
    <property type="match status" value="1"/>
</dbReference>
<gene>
    <name evidence="3" type="ORF">GSI_01248</name>
</gene>
<reference evidence="3 4" key="1">
    <citation type="journal article" date="2015" name="Sci. Rep.">
        <title>Chromosome-level genome map provides insights into diverse defense mechanisms in the medicinal fungus Ganoderma sinense.</title>
        <authorList>
            <person name="Zhu Y."/>
            <person name="Xu J."/>
            <person name="Sun C."/>
            <person name="Zhou S."/>
            <person name="Xu H."/>
            <person name="Nelson D.R."/>
            <person name="Qian J."/>
            <person name="Song J."/>
            <person name="Luo H."/>
            <person name="Xiang L."/>
            <person name="Li Y."/>
            <person name="Xu Z."/>
            <person name="Ji A."/>
            <person name="Wang L."/>
            <person name="Lu S."/>
            <person name="Hayward A."/>
            <person name="Sun W."/>
            <person name="Li X."/>
            <person name="Schwartz D.C."/>
            <person name="Wang Y."/>
            <person name="Chen S."/>
        </authorList>
    </citation>
    <scope>NUCLEOTIDE SEQUENCE [LARGE SCALE GENOMIC DNA]</scope>
    <source>
        <strain evidence="3 4">ZZ0214-1</strain>
    </source>
</reference>
<evidence type="ECO:0000313" key="3">
    <source>
        <dbReference type="EMBL" id="PIL37554.1"/>
    </source>
</evidence>
<dbReference type="InterPro" id="IPR026749">
    <property type="entry name" value="Tmem135"/>
</dbReference>
<keyword evidence="4" id="KW-1185">Reference proteome</keyword>
<dbReference type="PANTHER" id="PTHR12459:SF6">
    <property type="entry name" value="GB|AAD46013.1"/>
    <property type="match status" value="1"/>
</dbReference>